<evidence type="ECO:0000313" key="1">
    <source>
        <dbReference type="EMBL" id="KAF5933909.1"/>
    </source>
</evidence>
<reference evidence="2" key="1">
    <citation type="journal article" date="2020" name="Nat. Commun.">
        <title>Genome assembly of wild tea tree DASZ reveals pedigree and selection history of tea varieties.</title>
        <authorList>
            <person name="Zhang W."/>
            <person name="Zhang Y."/>
            <person name="Qiu H."/>
            <person name="Guo Y."/>
            <person name="Wan H."/>
            <person name="Zhang X."/>
            <person name="Scossa F."/>
            <person name="Alseekh S."/>
            <person name="Zhang Q."/>
            <person name="Wang P."/>
            <person name="Xu L."/>
            <person name="Schmidt M.H."/>
            <person name="Jia X."/>
            <person name="Li D."/>
            <person name="Zhu A."/>
            <person name="Guo F."/>
            <person name="Chen W."/>
            <person name="Ni D."/>
            <person name="Usadel B."/>
            <person name="Fernie A.R."/>
            <person name="Wen W."/>
        </authorList>
    </citation>
    <scope>NUCLEOTIDE SEQUENCE [LARGE SCALE GENOMIC DNA]</scope>
    <source>
        <strain evidence="2">cv. G240</strain>
    </source>
</reference>
<dbReference type="AlphaFoldDB" id="A0A7J7FZW5"/>
<organism evidence="1 2">
    <name type="scientific">Camellia sinensis</name>
    <name type="common">Tea plant</name>
    <name type="synonym">Thea sinensis</name>
    <dbReference type="NCBI Taxonomy" id="4442"/>
    <lineage>
        <taxon>Eukaryota</taxon>
        <taxon>Viridiplantae</taxon>
        <taxon>Streptophyta</taxon>
        <taxon>Embryophyta</taxon>
        <taxon>Tracheophyta</taxon>
        <taxon>Spermatophyta</taxon>
        <taxon>Magnoliopsida</taxon>
        <taxon>eudicotyledons</taxon>
        <taxon>Gunneridae</taxon>
        <taxon>Pentapetalae</taxon>
        <taxon>asterids</taxon>
        <taxon>Ericales</taxon>
        <taxon>Theaceae</taxon>
        <taxon>Camellia</taxon>
    </lineage>
</organism>
<dbReference type="Proteomes" id="UP000593564">
    <property type="component" value="Unassembled WGS sequence"/>
</dbReference>
<keyword evidence="2" id="KW-1185">Reference proteome</keyword>
<evidence type="ECO:0000313" key="2">
    <source>
        <dbReference type="Proteomes" id="UP000593564"/>
    </source>
</evidence>
<protein>
    <submittedName>
        <fullName evidence="1">Uncharacterized protein</fullName>
    </submittedName>
</protein>
<sequence>MARVSVSAVARKELDFSSVIRSAKPPRSSKLTKEFGRPSRPDVSPVERPIPFAISVFAGVGTNMLFARLDWFFGSNEDQEPGPPQFFSVLQEK</sequence>
<proteinExistence type="predicted"/>
<name>A0A7J7FZW5_CAMSI</name>
<accession>A0A7J7FZW5</accession>
<gene>
    <name evidence="1" type="ORF">HYC85_030080</name>
</gene>
<dbReference type="EMBL" id="JACBKZ010000014">
    <property type="protein sequence ID" value="KAF5933909.1"/>
    <property type="molecule type" value="Genomic_DNA"/>
</dbReference>
<comment type="caution">
    <text evidence="1">The sequence shown here is derived from an EMBL/GenBank/DDBJ whole genome shotgun (WGS) entry which is preliminary data.</text>
</comment>
<reference evidence="1 2" key="2">
    <citation type="submission" date="2020-07" db="EMBL/GenBank/DDBJ databases">
        <title>Genome assembly of wild tea tree DASZ reveals pedigree and selection history of tea varieties.</title>
        <authorList>
            <person name="Zhang W."/>
        </authorList>
    </citation>
    <scope>NUCLEOTIDE SEQUENCE [LARGE SCALE GENOMIC DNA]</scope>
    <source>
        <strain evidence="2">cv. G240</strain>
        <tissue evidence="1">Leaf</tissue>
    </source>
</reference>